<evidence type="ECO:0000313" key="3">
    <source>
        <dbReference type="EMBL" id="KAK6192541.1"/>
    </source>
</evidence>
<dbReference type="AlphaFoldDB" id="A0AAN8K915"/>
<evidence type="ECO:0000313" key="4">
    <source>
        <dbReference type="Proteomes" id="UP001347796"/>
    </source>
</evidence>
<evidence type="ECO:0000256" key="1">
    <source>
        <dbReference type="SAM" id="MobiDB-lite"/>
    </source>
</evidence>
<protein>
    <recommendedName>
        <fullName evidence="2">TLDc domain-containing protein</fullName>
    </recommendedName>
</protein>
<dbReference type="InterPro" id="IPR006571">
    <property type="entry name" value="TLDc_dom"/>
</dbReference>
<dbReference type="SMART" id="SM00584">
    <property type="entry name" value="TLDc"/>
    <property type="match status" value="1"/>
</dbReference>
<dbReference type="Pfam" id="PF07534">
    <property type="entry name" value="TLD"/>
    <property type="match status" value="1"/>
</dbReference>
<name>A0AAN8K915_PATCE</name>
<proteinExistence type="predicted"/>
<feature type="domain" description="TLDc" evidence="2">
    <location>
        <begin position="254"/>
        <end position="408"/>
    </location>
</feature>
<organism evidence="3 4">
    <name type="scientific">Patella caerulea</name>
    <name type="common">Rayed Mediterranean limpet</name>
    <dbReference type="NCBI Taxonomy" id="87958"/>
    <lineage>
        <taxon>Eukaryota</taxon>
        <taxon>Metazoa</taxon>
        <taxon>Spiralia</taxon>
        <taxon>Lophotrochozoa</taxon>
        <taxon>Mollusca</taxon>
        <taxon>Gastropoda</taxon>
        <taxon>Patellogastropoda</taxon>
        <taxon>Patelloidea</taxon>
        <taxon>Patellidae</taxon>
        <taxon>Patella</taxon>
    </lineage>
</organism>
<keyword evidence="4" id="KW-1185">Reference proteome</keyword>
<feature type="region of interest" description="Disordered" evidence="1">
    <location>
        <begin position="1"/>
        <end position="23"/>
    </location>
</feature>
<sequence>MGNSNTQPKTDEPHPLADSWGHNRSRRASTKIYNASLSKLFEKLELTADEGNAHPGELSRVTFENVFHGPLHKFGKLMYSIMINGTAKERITREQFTKSGREVLKKFDEKDQQEYYFRLFSGGNNTLNKADALQMVEIAYALTLSASKIPYCKDERDEKVFESIVTSMFGIETELTLEAFESWLKWNCPHFFCGVHNWVFSILTGSTLPSELETAPVPQLEGFVEGRYLVTMGMLWVLSATIPTSFTRTPTGEASSNNPLLNSYNLIMKLARLTRCQSWSLLYSSSQHGQSLNRFTHHVTSYSGPTMTFLSFEGRNLYCIAADCGWRESTSLFGGPDCMLIQLSPVYRVVQAGENMLLWNEYSRDLPKGIQVGKGDQNKVIFLPQDFDQIEHYGVSCTLHKIEVWGCGGATAKEAQIQQKQWENKDTQRHQSRKLNLDLDGNWQENPDKKLLEWGGIGTSHAQR</sequence>
<comment type="caution">
    <text evidence="3">The sequence shown here is derived from an EMBL/GenBank/DDBJ whole genome shotgun (WGS) entry which is preliminary data.</text>
</comment>
<reference evidence="3 4" key="1">
    <citation type="submission" date="2024-01" db="EMBL/GenBank/DDBJ databases">
        <title>The genome of the rayed Mediterranean limpet Patella caerulea (Linnaeus, 1758).</title>
        <authorList>
            <person name="Anh-Thu Weber A."/>
            <person name="Halstead-Nussloch G."/>
        </authorList>
    </citation>
    <scope>NUCLEOTIDE SEQUENCE [LARGE SCALE GENOMIC DNA]</scope>
    <source>
        <strain evidence="3">AATW-2023a</strain>
        <tissue evidence="3">Whole specimen</tissue>
    </source>
</reference>
<evidence type="ECO:0000259" key="2">
    <source>
        <dbReference type="PROSITE" id="PS51886"/>
    </source>
</evidence>
<dbReference type="PROSITE" id="PS51886">
    <property type="entry name" value="TLDC"/>
    <property type="match status" value="1"/>
</dbReference>
<dbReference type="PANTHER" id="PTHR23354:SF108">
    <property type="entry name" value="RE10231P"/>
    <property type="match status" value="1"/>
</dbReference>
<accession>A0AAN8K915</accession>
<gene>
    <name evidence="3" type="ORF">SNE40_003991</name>
</gene>
<feature type="region of interest" description="Disordered" evidence="1">
    <location>
        <begin position="439"/>
        <end position="464"/>
    </location>
</feature>
<dbReference type="EMBL" id="JAZGQO010000002">
    <property type="protein sequence ID" value="KAK6192541.1"/>
    <property type="molecule type" value="Genomic_DNA"/>
</dbReference>
<dbReference type="Proteomes" id="UP001347796">
    <property type="component" value="Unassembled WGS sequence"/>
</dbReference>
<dbReference type="PANTHER" id="PTHR23354">
    <property type="entry name" value="NUCLEOLAR PROTEIN 7/ESTROGEN RECEPTOR COACTIVATOR-RELATED"/>
    <property type="match status" value="1"/>
</dbReference>